<evidence type="ECO:0000313" key="1">
    <source>
        <dbReference type="EMBL" id="AQQ02148.1"/>
    </source>
</evidence>
<sequence length="229" mass="25980">MQAAILAMVTLSIIYLSVQSMRANSWYFSARNTVQHMTADPADYSRLSDAKHAIALATQLEPSHPHYWQLSAHINMLTINAFKDSTEATQANNMQIYKEAEQALLKSVELRQSWAETWIALAQVVSYQEGASERVYEYIQQAKSVGPNKLSVHLGIIQLALINWPNLSPKFKALYIAELNLAVKHGYHFFEVFNLAKQVNRLPTLCLSLQFGNAFEDVRVAHLYKVHCK</sequence>
<accession>A0A1Q2H453</accession>
<organism evidence="1 2">
    <name type="scientific">Pseudoalteromonas aliena</name>
    <dbReference type="NCBI Taxonomy" id="247523"/>
    <lineage>
        <taxon>Bacteria</taxon>
        <taxon>Pseudomonadati</taxon>
        <taxon>Pseudomonadota</taxon>
        <taxon>Gammaproteobacteria</taxon>
        <taxon>Alteromonadales</taxon>
        <taxon>Pseudoalteromonadaceae</taxon>
        <taxon>Pseudoalteromonas</taxon>
    </lineage>
</organism>
<dbReference type="Proteomes" id="UP000188243">
    <property type="component" value="Chromosome"/>
</dbReference>
<dbReference type="NCBIfam" id="NF038257">
    <property type="entry name" value="exopoly_VpsP"/>
    <property type="match status" value="1"/>
</dbReference>
<name>A0A1Q2H453_9GAMM</name>
<proteinExistence type="predicted"/>
<dbReference type="EMBL" id="CP019628">
    <property type="protein sequence ID" value="AQQ02148.1"/>
    <property type="molecule type" value="Genomic_DNA"/>
</dbReference>
<protein>
    <submittedName>
        <fullName evidence="1">Uncharacterized protein</fullName>
    </submittedName>
</protein>
<dbReference type="STRING" id="247523.B0W48_18520"/>
<dbReference type="InterPro" id="IPR011990">
    <property type="entry name" value="TPR-like_helical_dom_sf"/>
</dbReference>
<evidence type="ECO:0000313" key="2">
    <source>
        <dbReference type="Proteomes" id="UP000188243"/>
    </source>
</evidence>
<reference evidence="1 2" key="1">
    <citation type="submission" date="2017-02" db="EMBL/GenBank/DDBJ databases">
        <title>Complete genome sequence of the cold-active Pseudoalteromonas aliena strain EH1 isolated from Arctic seawater.</title>
        <authorList>
            <person name="Kim E."/>
            <person name="Heo E."/>
            <person name="Kim H."/>
            <person name="Kim D."/>
        </authorList>
    </citation>
    <scope>NUCLEOTIDE SEQUENCE [LARGE SCALE GENOMIC DNA]</scope>
    <source>
        <strain evidence="1 2">EH1</strain>
    </source>
</reference>
<dbReference type="KEGG" id="paln:B0W48_18520"/>
<gene>
    <name evidence="1" type="ORF">B0W48_18520</name>
</gene>
<dbReference type="AlphaFoldDB" id="A0A1Q2H453"/>
<dbReference type="Gene3D" id="1.25.40.10">
    <property type="entry name" value="Tetratricopeptide repeat domain"/>
    <property type="match status" value="1"/>
</dbReference>